<accession>A0AAV1SBI9</accession>
<comment type="caution">
    <text evidence="1">The sequence shown here is derived from an EMBL/GenBank/DDBJ whole genome shotgun (WGS) entry which is preliminary data.</text>
</comment>
<protein>
    <submittedName>
        <fullName evidence="1">Uncharacterized protein</fullName>
    </submittedName>
</protein>
<organism evidence="1 2">
    <name type="scientific">Dovyalis caffra</name>
    <dbReference type="NCBI Taxonomy" id="77055"/>
    <lineage>
        <taxon>Eukaryota</taxon>
        <taxon>Viridiplantae</taxon>
        <taxon>Streptophyta</taxon>
        <taxon>Embryophyta</taxon>
        <taxon>Tracheophyta</taxon>
        <taxon>Spermatophyta</taxon>
        <taxon>Magnoliopsida</taxon>
        <taxon>eudicotyledons</taxon>
        <taxon>Gunneridae</taxon>
        <taxon>Pentapetalae</taxon>
        <taxon>rosids</taxon>
        <taxon>fabids</taxon>
        <taxon>Malpighiales</taxon>
        <taxon>Salicaceae</taxon>
        <taxon>Flacourtieae</taxon>
        <taxon>Dovyalis</taxon>
    </lineage>
</organism>
<dbReference type="AlphaFoldDB" id="A0AAV1SBI9"/>
<gene>
    <name evidence="1" type="ORF">DCAF_LOCUS20574</name>
</gene>
<dbReference type="EMBL" id="CAWUPB010001173">
    <property type="protein sequence ID" value="CAK7347885.1"/>
    <property type="molecule type" value="Genomic_DNA"/>
</dbReference>
<keyword evidence="2" id="KW-1185">Reference proteome</keyword>
<evidence type="ECO:0000313" key="1">
    <source>
        <dbReference type="EMBL" id="CAK7347885.1"/>
    </source>
</evidence>
<evidence type="ECO:0000313" key="2">
    <source>
        <dbReference type="Proteomes" id="UP001314170"/>
    </source>
</evidence>
<reference evidence="1 2" key="1">
    <citation type="submission" date="2024-01" db="EMBL/GenBank/DDBJ databases">
        <authorList>
            <person name="Waweru B."/>
        </authorList>
    </citation>
    <scope>NUCLEOTIDE SEQUENCE [LARGE SCALE GENOMIC DNA]</scope>
</reference>
<name>A0AAV1SBI9_9ROSI</name>
<proteinExistence type="predicted"/>
<sequence length="59" mass="6995">MEELIRRLELWLITAMRQVIHLRDVDFIVAKGYMVVIHTKRSMTLQSVLVKIGTRQTKE</sequence>
<dbReference type="Proteomes" id="UP001314170">
    <property type="component" value="Unassembled WGS sequence"/>
</dbReference>